<dbReference type="Proteomes" id="UP000186601">
    <property type="component" value="Unassembled WGS sequence"/>
</dbReference>
<organism evidence="1 2">
    <name type="scientific">Hermanssonia centrifuga</name>
    <dbReference type="NCBI Taxonomy" id="98765"/>
    <lineage>
        <taxon>Eukaryota</taxon>
        <taxon>Fungi</taxon>
        <taxon>Dikarya</taxon>
        <taxon>Basidiomycota</taxon>
        <taxon>Agaricomycotina</taxon>
        <taxon>Agaricomycetes</taxon>
        <taxon>Polyporales</taxon>
        <taxon>Meruliaceae</taxon>
        <taxon>Hermanssonia</taxon>
    </lineage>
</organism>
<comment type="caution">
    <text evidence="1">The sequence shown here is derived from an EMBL/GenBank/DDBJ whole genome shotgun (WGS) entry which is preliminary data.</text>
</comment>
<accession>A0A2R6PVI3</accession>
<proteinExistence type="predicted"/>
<dbReference type="AlphaFoldDB" id="A0A2R6PVI3"/>
<evidence type="ECO:0000313" key="1">
    <source>
        <dbReference type="EMBL" id="PSR97468.1"/>
    </source>
</evidence>
<protein>
    <submittedName>
        <fullName evidence="1">Uncharacterized protein</fullName>
    </submittedName>
</protein>
<evidence type="ECO:0000313" key="2">
    <source>
        <dbReference type="Proteomes" id="UP000186601"/>
    </source>
</evidence>
<dbReference type="EMBL" id="MLYV02000436">
    <property type="protein sequence ID" value="PSR97468.1"/>
    <property type="molecule type" value="Genomic_DNA"/>
</dbReference>
<sequence length="158" mass="17706">MKPLCHGLNELKEFAMSSHRMTCKPNILVNGREGDCWSIGVLHRKVIEKSYPENGWRVISIIATPSSHRQRAPVLLANWIAKDETLLPRQGPDFDVETGPFVNRGMMRLSLPYALAMPCNGRRIGSNENYLGDNDQQLVLGGTMPPQAALELLKRRAD</sequence>
<reference evidence="1 2" key="1">
    <citation type="submission" date="2018-02" db="EMBL/GenBank/DDBJ databases">
        <title>Genome sequence of the basidiomycete white-rot fungus Phlebia centrifuga.</title>
        <authorList>
            <person name="Granchi Z."/>
            <person name="Peng M."/>
            <person name="de Vries R.P."/>
            <person name="Hilden K."/>
            <person name="Makela M.R."/>
            <person name="Grigoriev I."/>
            <person name="Riley R."/>
        </authorList>
    </citation>
    <scope>NUCLEOTIDE SEQUENCE [LARGE SCALE GENOMIC DNA]</scope>
    <source>
        <strain evidence="1 2">FBCC195</strain>
    </source>
</reference>
<gene>
    <name evidence="1" type="ORF">PHLCEN_2v4316</name>
</gene>
<name>A0A2R6PVI3_9APHY</name>
<keyword evidence="2" id="KW-1185">Reference proteome</keyword>